<comment type="pathway">
    <text evidence="1">Steroid biosynthesis; sterol biosynthesis.</text>
</comment>
<dbReference type="InterPro" id="IPR013216">
    <property type="entry name" value="Methyltransf_11"/>
</dbReference>
<dbReference type="Gramene" id="ONK75240">
    <property type="protein sequence ID" value="ONK75240"/>
    <property type="gene ID" value="A4U43_C03F14820"/>
</dbReference>
<dbReference type="EC" id="2.1.1.-" evidence="14"/>
<evidence type="ECO:0000256" key="11">
    <source>
        <dbReference type="ARBA" id="ARBA00038188"/>
    </source>
</evidence>
<keyword evidence="2" id="KW-0444">Lipid biosynthesis</keyword>
<dbReference type="InterPro" id="IPR029063">
    <property type="entry name" value="SAM-dependent_MTases_sf"/>
</dbReference>
<dbReference type="CDD" id="cd02440">
    <property type="entry name" value="AdoMet_MTases"/>
    <property type="match status" value="1"/>
</dbReference>
<evidence type="ECO:0000256" key="2">
    <source>
        <dbReference type="ARBA" id="ARBA00022516"/>
    </source>
</evidence>
<dbReference type="InterPro" id="IPR013705">
    <property type="entry name" value="Sterol_MeTrfase_C"/>
</dbReference>
<feature type="region of interest" description="Disordered" evidence="15">
    <location>
        <begin position="244"/>
        <end position="281"/>
    </location>
</feature>
<evidence type="ECO:0000256" key="6">
    <source>
        <dbReference type="ARBA" id="ARBA00022955"/>
    </source>
</evidence>
<keyword evidence="18" id="KW-1185">Reference proteome</keyword>
<keyword evidence="4 13" id="KW-0808">Transferase</keyword>
<evidence type="ECO:0000256" key="9">
    <source>
        <dbReference type="ARBA" id="ARBA00023166"/>
    </source>
</evidence>
<keyword evidence="7" id="KW-0756">Sterol biosynthesis</keyword>
<evidence type="ECO:0000256" key="10">
    <source>
        <dbReference type="ARBA" id="ARBA00023221"/>
    </source>
</evidence>
<dbReference type="GO" id="GO:0016126">
    <property type="term" value="P:sterol biosynthetic process"/>
    <property type="evidence" value="ECO:0007669"/>
    <property type="project" value="UniProtKB-UniPathway"/>
</dbReference>
<evidence type="ECO:0000313" key="18">
    <source>
        <dbReference type="Proteomes" id="UP000243459"/>
    </source>
</evidence>
<evidence type="ECO:0000256" key="12">
    <source>
        <dbReference type="ARBA" id="ARBA00058522"/>
    </source>
</evidence>
<dbReference type="PANTHER" id="PTHR44068">
    <property type="entry name" value="ZGC:194242"/>
    <property type="match status" value="1"/>
</dbReference>
<accession>A0A5P1FFA8</accession>
<keyword evidence="9" id="KW-1207">Sterol metabolism</keyword>
<name>A0A5P1FFA8_ASPOF</name>
<evidence type="ECO:0000256" key="15">
    <source>
        <dbReference type="SAM" id="MobiDB-lite"/>
    </source>
</evidence>
<dbReference type="InterPro" id="IPR050447">
    <property type="entry name" value="Erg6_SMT_methyltransf"/>
</dbReference>
<evidence type="ECO:0000256" key="4">
    <source>
        <dbReference type="ARBA" id="ARBA00022679"/>
    </source>
</evidence>
<dbReference type="Proteomes" id="UP000243459">
    <property type="component" value="Chromosome 3"/>
</dbReference>
<reference evidence="18" key="1">
    <citation type="journal article" date="2017" name="Nat. Commun.">
        <title>The asparagus genome sheds light on the origin and evolution of a young Y chromosome.</title>
        <authorList>
            <person name="Harkess A."/>
            <person name="Zhou J."/>
            <person name="Xu C."/>
            <person name="Bowers J.E."/>
            <person name="Van der Hulst R."/>
            <person name="Ayyampalayam S."/>
            <person name="Mercati F."/>
            <person name="Riccardi P."/>
            <person name="McKain M.R."/>
            <person name="Kakrana A."/>
            <person name="Tang H."/>
            <person name="Ray J."/>
            <person name="Groenendijk J."/>
            <person name="Arikit S."/>
            <person name="Mathioni S.M."/>
            <person name="Nakano M."/>
            <person name="Shan H."/>
            <person name="Telgmann-Rauber A."/>
            <person name="Kanno A."/>
            <person name="Yue Z."/>
            <person name="Chen H."/>
            <person name="Li W."/>
            <person name="Chen Y."/>
            <person name="Xu X."/>
            <person name="Zhang Y."/>
            <person name="Luo S."/>
            <person name="Chen H."/>
            <person name="Gao J."/>
            <person name="Mao Z."/>
            <person name="Pires J.C."/>
            <person name="Luo M."/>
            <person name="Kudrna D."/>
            <person name="Wing R.A."/>
            <person name="Meyers B.C."/>
            <person name="Yi K."/>
            <person name="Kong H."/>
            <person name="Lavrijsen P."/>
            <person name="Sunseri F."/>
            <person name="Falavigna A."/>
            <person name="Ye Y."/>
            <person name="Leebens-Mack J.H."/>
            <person name="Chen G."/>
        </authorList>
    </citation>
    <scope>NUCLEOTIDE SEQUENCE [LARGE SCALE GENOMIC DNA]</scope>
    <source>
        <strain evidence="18">cv. DH0086</strain>
    </source>
</reference>
<protein>
    <recommendedName>
        <fullName evidence="14">Methyltransferase</fullName>
        <ecNumber evidence="14">2.1.1.-</ecNumber>
    </recommendedName>
</protein>
<dbReference type="EMBL" id="CM007383">
    <property type="protein sequence ID" value="ONK75240.1"/>
    <property type="molecule type" value="Genomic_DNA"/>
</dbReference>
<evidence type="ECO:0000256" key="7">
    <source>
        <dbReference type="ARBA" id="ARBA00023011"/>
    </source>
</evidence>
<dbReference type="InterPro" id="IPR030384">
    <property type="entry name" value="MeTrfase_SMT"/>
</dbReference>
<keyword evidence="10" id="KW-0753">Steroid metabolism</keyword>
<organism evidence="17 18">
    <name type="scientific">Asparagus officinalis</name>
    <name type="common">Garden asparagus</name>
    <dbReference type="NCBI Taxonomy" id="4686"/>
    <lineage>
        <taxon>Eukaryota</taxon>
        <taxon>Viridiplantae</taxon>
        <taxon>Streptophyta</taxon>
        <taxon>Embryophyta</taxon>
        <taxon>Tracheophyta</taxon>
        <taxon>Spermatophyta</taxon>
        <taxon>Magnoliopsida</taxon>
        <taxon>Liliopsida</taxon>
        <taxon>Asparagales</taxon>
        <taxon>Asparagaceae</taxon>
        <taxon>Asparagoideae</taxon>
        <taxon>Asparagus</taxon>
    </lineage>
</organism>
<gene>
    <name evidence="17" type="ORF">A4U43_C03F14820</name>
</gene>
<dbReference type="Pfam" id="PF08241">
    <property type="entry name" value="Methyltransf_11"/>
    <property type="match status" value="1"/>
</dbReference>
<dbReference type="Pfam" id="PF08498">
    <property type="entry name" value="Sterol_MT_C"/>
    <property type="match status" value="1"/>
</dbReference>
<dbReference type="GO" id="GO:0003838">
    <property type="term" value="F:sterol 24-C-methyltransferase activity"/>
    <property type="evidence" value="ECO:0007669"/>
    <property type="project" value="TreeGrafter"/>
</dbReference>
<dbReference type="GO" id="GO:0005783">
    <property type="term" value="C:endoplasmic reticulum"/>
    <property type="evidence" value="ECO:0007669"/>
    <property type="project" value="TreeGrafter"/>
</dbReference>
<dbReference type="PROSITE" id="PS51685">
    <property type="entry name" value="SAM_MT_ERG6_SMT"/>
    <property type="match status" value="1"/>
</dbReference>
<comment type="function">
    <text evidence="12">Catalyzes the methyl transfer from S-adenosyl-methionine to the C-24 of cycloartenol to form 24-methylene cycloartenol.</text>
</comment>
<dbReference type="Gene3D" id="3.40.50.150">
    <property type="entry name" value="Vaccinia Virus protein VP39"/>
    <property type="match status" value="1"/>
</dbReference>
<sequence length="875" mass="98232">MGPRHFAAYEDSVFRHYVQFGPPGVDLPTFEHILSQWDKKSKKFVFTDRNDGEEIPCSFNLEWVMEHTWFSNEGLHVDHNRDRKNRIWSRFFDKPEVGGSSSIAPPKEGPTRRNVEDLLLKLLWYYELTDIKKPALGCTGPAAVDAGRARGPRDLLHKKKRRAEDDDIPIDALDIDEDAEQPNDAVEQMDWPQQVIYWKSIAAMNESLHRENENKFKDTPGTVGGINVQYEGDDNKSLLFDEANKESEAPPTGRASPQPLFSDIHKESEDAPPGELPPPEASAVDKALEAEINEGEKVSRPAKELLTCTSTQCEGTGREITPAVEVPSAGDGKTQTCIDRRGYVFLIFILRMGCLESNTLREDTGMEIKQSENAPAPAIETSTDDEDAPIVFSRALNKRKRGATGARGKVAAAAPPKRKRCKRSVKPSKWVVTPYTEGKKKKEKDNIGDKALIEVAGEEEAQVQEKVAELAPARLQSDPHSIWEKHMSSPMSSEEEMYRDKLNEGIPFPDGFIIKFLGDKDTFVHNYKLTMSKTGALDLASGLGGKINKKEVESAVEQYEKYHVYHGGDEETRKTNYSDMVNKYYDLATSFYEFGWGESFHFAPRWKGESLRESIKRHEHFLALQLGLKSGMKVLDVGCGIGGPLREIARFSSTSITGLNNNEYQISRGVELNKESGLAENCNFVKADFMKMPFTDSTFDAIYAIEATCHAPDALGCYKEIYRVLKPGQCFAAYEWCMTDHFNPENEVHQKIKAEIELGNGLPDVRSTRQCLEALKLAGFEVIWEKDLAVDSPLPWYLPLDTSVISITSFRLTSFGRFLTKSMVKALEFVRLAPAGSDRVSSFLEKAAEGLVEGGRKEIFTPMYFFLVRKPHSAS</sequence>
<evidence type="ECO:0000256" key="1">
    <source>
        <dbReference type="ARBA" id="ARBA00004938"/>
    </source>
</evidence>
<keyword evidence="6" id="KW-0752">Steroid biosynthesis</keyword>
<evidence type="ECO:0000256" key="5">
    <source>
        <dbReference type="ARBA" id="ARBA00022691"/>
    </source>
</evidence>
<dbReference type="GO" id="GO:0032259">
    <property type="term" value="P:methylation"/>
    <property type="evidence" value="ECO:0007669"/>
    <property type="project" value="UniProtKB-KW"/>
</dbReference>
<dbReference type="FunFam" id="3.40.50.150:FF:000161">
    <property type="entry name" value="Methyltransferase"/>
    <property type="match status" value="1"/>
</dbReference>
<keyword evidence="3 13" id="KW-0489">Methyltransferase</keyword>
<evidence type="ECO:0000256" key="14">
    <source>
        <dbReference type="RuleBase" id="RU362025"/>
    </source>
</evidence>
<feature type="domain" description="SAM-dependent methyltransferase Erg6/SMT-type" evidence="16">
    <location>
        <begin position="584"/>
        <end position="871"/>
    </location>
</feature>
<evidence type="ECO:0000256" key="8">
    <source>
        <dbReference type="ARBA" id="ARBA00023098"/>
    </source>
</evidence>
<dbReference type="SUPFAM" id="SSF53335">
    <property type="entry name" value="S-adenosyl-L-methionine-dependent methyltransferases"/>
    <property type="match status" value="1"/>
</dbReference>
<keyword evidence="5 13" id="KW-0949">S-adenosyl-L-methionine</keyword>
<dbReference type="AlphaFoldDB" id="A0A5P1FFA8"/>
<evidence type="ECO:0000313" key="17">
    <source>
        <dbReference type="EMBL" id="ONK75240.1"/>
    </source>
</evidence>
<dbReference type="UniPathway" id="UPA00766"/>
<keyword evidence="8" id="KW-0443">Lipid metabolism</keyword>
<dbReference type="PANTHER" id="PTHR44068:SF1">
    <property type="entry name" value="HYPOTHETICAL LOC100005854"/>
    <property type="match status" value="1"/>
</dbReference>
<evidence type="ECO:0000256" key="3">
    <source>
        <dbReference type="ARBA" id="ARBA00022603"/>
    </source>
</evidence>
<comment type="similarity">
    <text evidence="11 13 14">Belongs to the class I-like SAM-binding methyltransferase superfamily. Erg6/SMT family.</text>
</comment>
<evidence type="ECO:0000256" key="13">
    <source>
        <dbReference type="PROSITE-ProRule" id="PRU01022"/>
    </source>
</evidence>
<proteinExistence type="inferred from homology"/>
<evidence type="ECO:0000259" key="16">
    <source>
        <dbReference type="PROSITE" id="PS51685"/>
    </source>
</evidence>